<keyword evidence="15" id="KW-1133">Transmembrane helix</keyword>
<evidence type="ECO:0000313" key="18">
    <source>
        <dbReference type="EMBL" id="EKC69921.1"/>
    </source>
</evidence>
<evidence type="ECO:0000256" key="9">
    <source>
        <dbReference type="ARBA" id="ARBA00022984"/>
    </source>
</evidence>
<keyword evidence="9" id="KW-0573">Peptidoglycan synthesis</keyword>
<gene>
    <name evidence="18" type="ORF">OBE_04177</name>
</gene>
<evidence type="ECO:0000256" key="13">
    <source>
        <dbReference type="ARBA" id="ARBA00044770"/>
    </source>
</evidence>
<keyword evidence="5" id="KW-0328">Glycosyltransferase</keyword>
<evidence type="ECO:0000256" key="11">
    <source>
        <dbReference type="ARBA" id="ARBA00023268"/>
    </source>
</evidence>
<keyword evidence="12" id="KW-0961">Cell wall biogenesis/degradation</keyword>
<dbReference type="Gene3D" id="1.10.3810.10">
    <property type="entry name" value="Biosynthetic peptidoglycan transglycosylase-like"/>
    <property type="match status" value="1"/>
</dbReference>
<dbReference type="GO" id="GO:0006508">
    <property type="term" value="P:proteolysis"/>
    <property type="evidence" value="ECO:0007669"/>
    <property type="project" value="UniProtKB-KW"/>
</dbReference>
<dbReference type="InterPro" id="IPR012338">
    <property type="entry name" value="Beta-lactam/transpept-like"/>
</dbReference>
<feature type="transmembrane region" description="Helical" evidence="15">
    <location>
        <begin position="21"/>
        <end position="43"/>
    </location>
</feature>
<dbReference type="GO" id="GO:0004180">
    <property type="term" value="F:carboxypeptidase activity"/>
    <property type="evidence" value="ECO:0007669"/>
    <property type="project" value="UniProtKB-KW"/>
</dbReference>
<dbReference type="InterPro" id="IPR001264">
    <property type="entry name" value="Glyco_trans_51"/>
</dbReference>
<dbReference type="PANTHER" id="PTHR32282">
    <property type="entry name" value="BINDING PROTEIN TRANSPEPTIDASE, PUTATIVE-RELATED"/>
    <property type="match status" value="1"/>
</dbReference>
<evidence type="ECO:0000256" key="8">
    <source>
        <dbReference type="ARBA" id="ARBA00022960"/>
    </source>
</evidence>
<dbReference type="GO" id="GO:0005886">
    <property type="term" value="C:plasma membrane"/>
    <property type="evidence" value="ECO:0007669"/>
    <property type="project" value="UniProtKB-SubCell"/>
</dbReference>
<comment type="subcellular location">
    <subcellularLocation>
        <location evidence="1">Cell membrane</location>
    </subcellularLocation>
</comment>
<dbReference type="InterPro" id="IPR050396">
    <property type="entry name" value="Glycosyltr_51/Transpeptidase"/>
</dbReference>
<keyword evidence="3" id="KW-0121">Carboxypeptidase</keyword>
<sequence>MFWYDTNFRLVIRMKKFRKRLIKVCITFLILFILVIGGAYIYAKVMPKLEINVANSLVFYDQNNEVFFQGNEKTEWVGLNDISKNVINATISAEDKNFYKHKGFDIFRIMKASYVNIRNMKTEQGASTITQQYAKNLFLDFDKTWKRKWEEALYTIRLEANYSKDEILEGYLNTINYGHGVYGIENASKFYFNKSAKDLDLAEATMLVGIPKSPSNYSPLVNIKLAKKRQKLILSLMVQNKVITDSEMEEAINEKLTYYGKKETNNLTTVMYYQDAVLNELKTIKNIPSSYTQTKGLKIYTNLDMKAQSSLEKNINEQIPENSEIQVSSVMINPKNGRIVALTGGKNYNKSQFNRAISAKRQVGSTMKPYLYYAALENGFTSSSAFTSEKTTFTFSQRDDYSPRNYNDKYANKPISMATAIAYSDNIYAVKTNLFLGSDALKNVAKRVGINEELPDVPSLPLGTKEIGIIDMTAGYAAFANLGYKITPHLIQKVEDHDGNVLYEATEKNELVLNSSLTFILNNMLTATYDSAYIDYNYPTAISLASKLKHTYALKSGTTETDNWHIGFNNDIVTSVWIGYDNNKSLSTSEYKYGQNIWYKTIEEYEEGKEDNWYQVPTNVSSVWVDPISGKAVDQNAKVKKLMYFIKGSEPTDTQDVFDEKMNSTKKN</sequence>
<evidence type="ECO:0000256" key="14">
    <source>
        <dbReference type="ARBA" id="ARBA00049902"/>
    </source>
</evidence>
<feature type="domain" description="Glycosyl transferase family 51" evidence="17">
    <location>
        <begin position="70"/>
        <end position="237"/>
    </location>
</feature>
<dbReference type="AlphaFoldDB" id="K1UEI1"/>
<name>K1UEI1_9ZZZZ</name>
<evidence type="ECO:0000256" key="6">
    <source>
        <dbReference type="ARBA" id="ARBA00022679"/>
    </source>
</evidence>
<evidence type="ECO:0000256" key="15">
    <source>
        <dbReference type="SAM" id="Phobius"/>
    </source>
</evidence>
<keyword evidence="15" id="KW-0812">Transmembrane</keyword>
<keyword evidence="6 18" id="KW-0808">Transferase</keyword>
<dbReference type="InterPro" id="IPR023346">
    <property type="entry name" value="Lysozyme-like_dom_sf"/>
</dbReference>
<feature type="domain" description="Penicillin-binding protein transpeptidase" evidence="16">
    <location>
        <begin position="329"/>
        <end position="581"/>
    </location>
</feature>
<keyword evidence="11" id="KW-0511">Multifunctional enzyme</keyword>
<evidence type="ECO:0000259" key="16">
    <source>
        <dbReference type="Pfam" id="PF00905"/>
    </source>
</evidence>
<keyword evidence="7" id="KW-0378">Hydrolase</keyword>
<evidence type="ECO:0000259" key="17">
    <source>
        <dbReference type="Pfam" id="PF00912"/>
    </source>
</evidence>
<proteinExistence type="predicted"/>
<evidence type="ECO:0000256" key="5">
    <source>
        <dbReference type="ARBA" id="ARBA00022676"/>
    </source>
</evidence>
<organism evidence="18">
    <name type="scientific">human gut metagenome</name>
    <dbReference type="NCBI Taxonomy" id="408170"/>
    <lineage>
        <taxon>unclassified sequences</taxon>
        <taxon>metagenomes</taxon>
        <taxon>organismal metagenomes</taxon>
    </lineage>
</organism>
<dbReference type="FunFam" id="1.10.3810.10:FF:000001">
    <property type="entry name" value="Penicillin-binding protein 1A"/>
    <property type="match status" value="1"/>
</dbReference>
<keyword evidence="10 15" id="KW-0472">Membrane</keyword>
<dbReference type="GO" id="GO:0071555">
    <property type="term" value="P:cell wall organization"/>
    <property type="evidence" value="ECO:0007669"/>
    <property type="project" value="UniProtKB-KW"/>
</dbReference>
<dbReference type="Pfam" id="PF00912">
    <property type="entry name" value="Transgly"/>
    <property type="match status" value="1"/>
</dbReference>
<keyword evidence="2" id="KW-1003">Cell membrane</keyword>
<dbReference type="GO" id="GO:0008658">
    <property type="term" value="F:penicillin binding"/>
    <property type="evidence" value="ECO:0007669"/>
    <property type="project" value="InterPro"/>
</dbReference>
<evidence type="ECO:0000256" key="10">
    <source>
        <dbReference type="ARBA" id="ARBA00023136"/>
    </source>
</evidence>
<dbReference type="EC" id="2.4.99.28" evidence="13"/>
<evidence type="ECO:0000256" key="7">
    <source>
        <dbReference type="ARBA" id="ARBA00022801"/>
    </source>
</evidence>
<dbReference type="Gene3D" id="3.40.710.10">
    <property type="entry name" value="DD-peptidase/beta-lactamase superfamily"/>
    <property type="match status" value="1"/>
</dbReference>
<dbReference type="InterPro" id="IPR036950">
    <property type="entry name" value="PBP_transglycosylase"/>
</dbReference>
<evidence type="ECO:0000256" key="4">
    <source>
        <dbReference type="ARBA" id="ARBA00022670"/>
    </source>
</evidence>
<comment type="caution">
    <text evidence="18">The sequence shown here is derived from an EMBL/GenBank/DDBJ whole genome shotgun (WGS) entry which is preliminary data.</text>
</comment>
<dbReference type="Pfam" id="PF00905">
    <property type="entry name" value="Transpeptidase"/>
    <property type="match status" value="1"/>
</dbReference>
<dbReference type="SUPFAM" id="SSF53955">
    <property type="entry name" value="Lysozyme-like"/>
    <property type="match status" value="1"/>
</dbReference>
<comment type="catalytic activity">
    <reaction evidence="14">
        <text>[GlcNAc-(1-&gt;4)-Mur2Ac(oyl-L-Ala-gamma-D-Glu-L-Lys-D-Ala-D-Ala)](n)-di-trans,octa-cis-undecaprenyl diphosphate + beta-D-GlcNAc-(1-&gt;4)-Mur2Ac(oyl-L-Ala-gamma-D-Glu-L-Lys-D-Ala-D-Ala)-di-trans,octa-cis-undecaprenyl diphosphate = [GlcNAc-(1-&gt;4)-Mur2Ac(oyl-L-Ala-gamma-D-Glu-L-Lys-D-Ala-D-Ala)](n+1)-di-trans,octa-cis-undecaprenyl diphosphate + di-trans,octa-cis-undecaprenyl diphosphate + H(+)</text>
        <dbReference type="Rhea" id="RHEA:23708"/>
        <dbReference type="Rhea" id="RHEA-COMP:9602"/>
        <dbReference type="Rhea" id="RHEA-COMP:9603"/>
        <dbReference type="ChEBI" id="CHEBI:15378"/>
        <dbReference type="ChEBI" id="CHEBI:58405"/>
        <dbReference type="ChEBI" id="CHEBI:60033"/>
        <dbReference type="ChEBI" id="CHEBI:78435"/>
        <dbReference type="EC" id="2.4.99.28"/>
    </reaction>
</comment>
<dbReference type="SUPFAM" id="SSF56601">
    <property type="entry name" value="beta-lactamase/transpeptidase-like"/>
    <property type="match status" value="1"/>
</dbReference>
<evidence type="ECO:0000256" key="2">
    <source>
        <dbReference type="ARBA" id="ARBA00022475"/>
    </source>
</evidence>
<dbReference type="GO" id="GO:0008955">
    <property type="term" value="F:peptidoglycan glycosyltransferase activity"/>
    <property type="evidence" value="ECO:0007669"/>
    <property type="project" value="UniProtKB-EC"/>
</dbReference>
<evidence type="ECO:0000256" key="12">
    <source>
        <dbReference type="ARBA" id="ARBA00023316"/>
    </source>
</evidence>
<dbReference type="GO" id="GO:0030288">
    <property type="term" value="C:outer membrane-bounded periplasmic space"/>
    <property type="evidence" value="ECO:0007669"/>
    <property type="project" value="TreeGrafter"/>
</dbReference>
<keyword evidence="4" id="KW-0645">Protease</keyword>
<dbReference type="InterPro" id="IPR001460">
    <property type="entry name" value="PCN-bd_Tpept"/>
</dbReference>
<accession>K1UEI1</accession>
<dbReference type="NCBIfam" id="TIGR02074">
    <property type="entry name" value="PBP_1a_fam"/>
    <property type="match status" value="1"/>
</dbReference>
<evidence type="ECO:0000256" key="1">
    <source>
        <dbReference type="ARBA" id="ARBA00004236"/>
    </source>
</evidence>
<dbReference type="PANTHER" id="PTHR32282:SF11">
    <property type="entry name" value="PENICILLIN-BINDING PROTEIN 1B"/>
    <property type="match status" value="1"/>
</dbReference>
<dbReference type="GO" id="GO:0008360">
    <property type="term" value="P:regulation of cell shape"/>
    <property type="evidence" value="ECO:0007669"/>
    <property type="project" value="UniProtKB-KW"/>
</dbReference>
<evidence type="ECO:0000256" key="3">
    <source>
        <dbReference type="ARBA" id="ARBA00022645"/>
    </source>
</evidence>
<keyword evidence="8" id="KW-0133">Cell shape</keyword>
<protein>
    <recommendedName>
        <fullName evidence="13">peptidoglycan glycosyltransferase</fullName>
        <ecNumber evidence="13">2.4.99.28</ecNumber>
    </recommendedName>
</protein>
<dbReference type="GO" id="GO:0009252">
    <property type="term" value="P:peptidoglycan biosynthetic process"/>
    <property type="evidence" value="ECO:0007669"/>
    <property type="project" value="UniProtKB-KW"/>
</dbReference>
<dbReference type="EMBL" id="AJWZ01002821">
    <property type="protein sequence ID" value="EKC69921.1"/>
    <property type="molecule type" value="Genomic_DNA"/>
</dbReference>
<reference evidence="18" key="1">
    <citation type="journal article" date="2013" name="Environ. Microbiol.">
        <title>Microbiota from the distal guts of lean and obese adolescents exhibit partial functional redundancy besides clear differences in community structure.</title>
        <authorList>
            <person name="Ferrer M."/>
            <person name="Ruiz A."/>
            <person name="Lanza F."/>
            <person name="Haange S.B."/>
            <person name="Oberbach A."/>
            <person name="Till H."/>
            <person name="Bargiela R."/>
            <person name="Campoy C."/>
            <person name="Segura M.T."/>
            <person name="Richter M."/>
            <person name="von Bergen M."/>
            <person name="Seifert J."/>
            <person name="Suarez A."/>
        </authorList>
    </citation>
    <scope>NUCLEOTIDE SEQUENCE</scope>
</reference>